<gene>
    <name evidence="7" type="primary">sle_12070</name>
</gene>
<dbReference type="Gene3D" id="3.40.190.10">
    <property type="entry name" value="Periplasmic binding protein-like II"/>
    <property type="match status" value="2"/>
</dbReference>
<dbReference type="FunFam" id="1.10.10.10:FF:000001">
    <property type="entry name" value="LysR family transcriptional regulator"/>
    <property type="match status" value="1"/>
</dbReference>
<feature type="compositionally biased region" description="Gly residues" evidence="5">
    <location>
        <begin position="318"/>
        <end position="328"/>
    </location>
</feature>
<evidence type="ECO:0000256" key="2">
    <source>
        <dbReference type="ARBA" id="ARBA00023015"/>
    </source>
</evidence>
<dbReference type="SUPFAM" id="SSF46785">
    <property type="entry name" value="Winged helix' DNA-binding domain"/>
    <property type="match status" value="1"/>
</dbReference>
<evidence type="ECO:0000259" key="6">
    <source>
        <dbReference type="PROSITE" id="PS50931"/>
    </source>
</evidence>
<feature type="region of interest" description="Disordered" evidence="5">
    <location>
        <begin position="293"/>
        <end position="328"/>
    </location>
</feature>
<dbReference type="SUPFAM" id="SSF53850">
    <property type="entry name" value="Periplasmic binding protein-like II"/>
    <property type="match status" value="1"/>
</dbReference>
<proteinExistence type="inferred from homology"/>
<dbReference type="InterPro" id="IPR050176">
    <property type="entry name" value="LTTR"/>
</dbReference>
<dbReference type="KEGG" id="sle:sle_12070"/>
<feature type="domain" description="HTH lysR-type" evidence="6">
    <location>
        <begin position="10"/>
        <end position="67"/>
    </location>
</feature>
<protein>
    <submittedName>
        <fullName evidence="7">HTH-type transcriptional regulator dgdR</fullName>
    </submittedName>
</protein>
<accession>A0A0F7VLU4</accession>
<keyword evidence="2" id="KW-0805">Transcription regulation</keyword>
<dbReference type="PANTHER" id="PTHR30579:SF7">
    <property type="entry name" value="HTH-TYPE TRANSCRIPTIONAL REGULATOR LRHA-RELATED"/>
    <property type="match status" value="1"/>
</dbReference>
<dbReference type="InterPro" id="IPR036388">
    <property type="entry name" value="WH-like_DNA-bd_sf"/>
</dbReference>
<dbReference type="Pfam" id="PF00126">
    <property type="entry name" value="HTH_1"/>
    <property type="match status" value="1"/>
</dbReference>
<evidence type="ECO:0000313" key="7">
    <source>
        <dbReference type="EMBL" id="CQR60669.1"/>
    </source>
</evidence>
<dbReference type="GO" id="GO:0003700">
    <property type="term" value="F:DNA-binding transcription factor activity"/>
    <property type="evidence" value="ECO:0007669"/>
    <property type="project" value="InterPro"/>
</dbReference>
<comment type="similarity">
    <text evidence="1">Belongs to the LysR transcriptional regulatory family.</text>
</comment>
<dbReference type="EMBL" id="LN831790">
    <property type="protein sequence ID" value="CQR60669.1"/>
    <property type="molecule type" value="Genomic_DNA"/>
</dbReference>
<name>A0A0F7VLU4_STRLW</name>
<dbReference type="PANTHER" id="PTHR30579">
    <property type="entry name" value="TRANSCRIPTIONAL REGULATOR"/>
    <property type="match status" value="1"/>
</dbReference>
<keyword evidence="4" id="KW-0804">Transcription</keyword>
<organism evidence="7 8">
    <name type="scientific">Streptomyces leeuwenhoekii</name>
    <dbReference type="NCBI Taxonomy" id="1437453"/>
    <lineage>
        <taxon>Bacteria</taxon>
        <taxon>Bacillati</taxon>
        <taxon>Actinomycetota</taxon>
        <taxon>Actinomycetes</taxon>
        <taxon>Kitasatosporales</taxon>
        <taxon>Streptomycetaceae</taxon>
        <taxon>Streptomyces</taxon>
    </lineage>
</organism>
<dbReference type="Proteomes" id="UP000035016">
    <property type="component" value="Chromosome Chromosome"/>
</dbReference>
<evidence type="ECO:0000313" key="8">
    <source>
        <dbReference type="Proteomes" id="UP000035016"/>
    </source>
</evidence>
<dbReference type="Pfam" id="PF03466">
    <property type="entry name" value="LysR_substrate"/>
    <property type="match status" value="1"/>
</dbReference>
<sequence>MAAGNVAGMYDPSHLRTFLSVAQTLSFTQAARRLGVRQSTVSQHVRRLEGATGRQLFTRDTHSVELTEDGEAMLGFARRILEVHEQATAFFTGPRLRGRLRFGASEDFVLTRLPEILEGFRHDHPEVELELTVELSGILHERLAAGKLDLVLAKRRAEDPRGELVWRDRLVWIGAERLRLDPDRPVPLIVYPPPGITRALALEALQRQGRAWRVACTSGSLNGLIAAARAGLGVMAHSRGLVPPGLVRVPMGRSGLPELGAVDFVLLHGRHRPAAQSAADALATAILTGGLPRPEGTSPAVVAGGPWPASGRTAPAKTGGGPRGGRPG</sequence>
<evidence type="ECO:0000256" key="1">
    <source>
        <dbReference type="ARBA" id="ARBA00009437"/>
    </source>
</evidence>
<dbReference type="InterPro" id="IPR005119">
    <property type="entry name" value="LysR_subst-bd"/>
</dbReference>
<dbReference type="AlphaFoldDB" id="A0A0F7VLU4"/>
<dbReference type="InterPro" id="IPR036390">
    <property type="entry name" value="WH_DNA-bd_sf"/>
</dbReference>
<reference evidence="7 8" key="1">
    <citation type="submission" date="2015-02" db="EMBL/GenBank/DDBJ databases">
        <authorList>
            <person name="Gomez-Escribano P.J."/>
        </authorList>
    </citation>
    <scope>NUCLEOTIDE SEQUENCE [LARGE SCALE GENOMIC DNA]</scope>
    <source>
        <strain evidence="8">C34 (DSM 42122 / NRRL B-24963)</strain>
    </source>
</reference>
<dbReference type="PRINTS" id="PR00039">
    <property type="entry name" value="HTHLYSR"/>
</dbReference>
<dbReference type="PROSITE" id="PS50931">
    <property type="entry name" value="HTH_LYSR"/>
    <property type="match status" value="1"/>
</dbReference>
<dbReference type="InterPro" id="IPR000847">
    <property type="entry name" value="LysR_HTH_N"/>
</dbReference>
<evidence type="ECO:0000256" key="4">
    <source>
        <dbReference type="ARBA" id="ARBA00023163"/>
    </source>
</evidence>
<evidence type="ECO:0000256" key="3">
    <source>
        <dbReference type="ARBA" id="ARBA00023125"/>
    </source>
</evidence>
<dbReference type="GO" id="GO:0003677">
    <property type="term" value="F:DNA binding"/>
    <property type="evidence" value="ECO:0007669"/>
    <property type="project" value="UniProtKB-KW"/>
</dbReference>
<evidence type="ECO:0000256" key="5">
    <source>
        <dbReference type="SAM" id="MobiDB-lite"/>
    </source>
</evidence>
<dbReference type="Gene3D" id="1.10.10.10">
    <property type="entry name" value="Winged helix-like DNA-binding domain superfamily/Winged helix DNA-binding domain"/>
    <property type="match status" value="1"/>
</dbReference>
<keyword evidence="3" id="KW-0238">DNA-binding</keyword>